<feature type="non-terminal residue" evidence="1">
    <location>
        <position position="169"/>
    </location>
</feature>
<evidence type="ECO:0000313" key="2">
    <source>
        <dbReference type="Proteomes" id="UP001328107"/>
    </source>
</evidence>
<dbReference type="EMBL" id="BTRK01000006">
    <property type="protein sequence ID" value="GMR61236.1"/>
    <property type="molecule type" value="Genomic_DNA"/>
</dbReference>
<evidence type="ECO:0000313" key="1">
    <source>
        <dbReference type="EMBL" id="GMR61236.1"/>
    </source>
</evidence>
<keyword evidence="2" id="KW-1185">Reference proteome</keyword>
<protein>
    <submittedName>
        <fullName evidence="1">Uncharacterized protein</fullName>
    </submittedName>
</protein>
<name>A0AAN5DCZ9_9BILA</name>
<gene>
    <name evidence="1" type="ORF">PMAYCL1PPCAC_31431</name>
</gene>
<accession>A0AAN5DCZ9</accession>
<dbReference type="Proteomes" id="UP001328107">
    <property type="component" value="Unassembled WGS sequence"/>
</dbReference>
<sequence length="169" mass="19254">MQEYLRSRCENIILFHNIDTENKAFSEARSHEEREIINTIDRMGDKLLNEHNFNVLDSRERSTRQRVRSIGGLKAKETIGTNFRINIANIDDSAIIAKIPLIDEHVDLAALNRDNNLFNSLNCKASTGLDRIVRGTLHSIFDPRPEIAVQLTGRDAAKKFTELPPAFKI</sequence>
<dbReference type="AlphaFoldDB" id="A0AAN5DCZ9"/>
<comment type="caution">
    <text evidence="1">The sequence shown here is derived from an EMBL/GenBank/DDBJ whole genome shotgun (WGS) entry which is preliminary data.</text>
</comment>
<reference evidence="2" key="1">
    <citation type="submission" date="2022-10" db="EMBL/GenBank/DDBJ databases">
        <title>Genome assembly of Pristionchus species.</title>
        <authorList>
            <person name="Yoshida K."/>
            <person name="Sommer R.J."/>
        </authorList>
    </citation>
    <scope>NUCLEOTIDE SEQUENCE [LARGE SCALE GENOMIC DNA]</scope>
    <source>
        <strain evidence="2">RS5460</strain>
    </source>
</reference>
<organism evidence="1 2">
    <name type="scientific">Pristionchus mayeri</name>
    <dbReference type="NCBI Taxonomy" id="1317129"/>
    <lineage>
        <taxon>Eukaryota</taxon>
        <taxon>Metazoa</taxon>
        <taxon>Ecdysozoa</taxon>
        <taxon>Nematoda</taxon>
        <taxon>Chromadorea</taxon>
        <taxon>Rhabditida</taxon>
        <taxon>Rhabditina</taxon>
        <taxon>Diplogasteromorpha</taxon>
        <taxon>Diplogasteroidea</taxon>
        <taxon>Neodiplogasteridae</taxon>
        <taxon>Pristionchus</taxon>
    </lineage>
</organism>
<proteinExistence type="predicted"/>